<dbReference type="GO" id="GO:0006508">
    <property type="term" value="P:proteolysis"/>
    <property type="evidence" value="ECO:0007669"/>
    <property type="project" value="InterPro"/>
</dbReference>
<dbReference type="OrthoDB" id="10061449at2759"/>
<feature type="domain" description="Peptidase S1" evidence="1">
    <location>
        <begin position="29"/>
        <end position="159"/>
    </location>
</feature>
<dbReference type="GO" id="GO:0004252">
    <property type="term" value="F:serine-type endopeptidase activity"/>
    <property type="evidence" value="ECO:0007669"/>
    <property type="project" value="InterPro"/>
</dbReference>
<dbReference type="EMBL" id="WIXP02000009">
    <property type="protein sequence ID" value="KAF6205396.1"/>
    <property type="molecule type" value="Genomic_DNA"/>
</dbReference>
<dbReference type="Pfam" id="PF00089">
    <property type="entry name" value="Trypsin"/>
    <property type="match status" value="1"/>
</dbReference>
<dbReference type="Proteomes" id="UP000466442">
    <property type="component" value="Linkage Group LG9"/>
</dbReference>
<reference evidence="2" key="1">
    <citation type="journal article" date="2021" name="Mol. Ecol. Resour.">
        <title>Apolygus lucorum genome provides insights into omnivorousness and mesophyll feeding.</title>
        <authorList>
            <person name="Liu Y."/>
            <person name="Liu H."/>
            <person name="Wang H."/>
            <person name="Huang T."/>
            <person name="Liu B."/>
            <person name="Yang B."/>
            <person name="Yin L."/>
            <person name="Li B."/>
            <person name="Zhang Y."/>
            <person name="Zhang S."/>
            <person name="Jiang F."/>
            <person name="Zhang X."/>
            <person name="Ren Y."/>
            <person name="Wang B."/>
            <person name="Wang S."/>
            <person name="Lu Y."/>
            <person name="Wu K."/>
            <person name="Fan W."/>
            <person name="Wang G."/>
        </authorList>
    </citation>
    <scope>NUCLEOTIDE SEQUENCE</scope>
    <source>
        <strain evidence="2">12Hb</strain>
    </source>
</reference>
<comment type="caution">
    <text evidence="2">The sequence shown here is derived from an EMBL/GenBank/DDBJ whole genome shotgun (WGS) entry which is preliminary data.</text>
</comment>
<dbReference type="Gene3D" id="2.40.10.10">
    <property type="entry name" value="Trypsin-like serine proteases"/>
    <property type="match status" value="1"/>
</dbReference>
<dbReference type="InterPro" id="IPR001254">
    <property type="entry name" value="Trypsin_dom"/>
</dbReference>
<sequence>MTQRRHASAFYPHSLCNKRSEEMYMGDPSEIIYPIEYDVGLIKLCYPFKTGSTISVAPIHPTTNLARDLRIALQHKKVCLFAGWGEILAYGERLGGQTKLPNVLFHEWRHIDCSPECTFGLRCVICSSHHGKLLSYPTKGDSGLPVVCDGKLIGVHNSGGAYFSLNISFSLEFPLACADKYLAAHFLAQLAALKDNIFHYIDGNPVTYKNRLKREDDRDYMVYDHSSSSQLFFRHTYILFFMMLPNSFSRGI</sequence>
<dbReference type="AlphaFoldDB" id="A0A6A4JZW2"/>
<protein>
    <recommendedName>
        <fullName evidence="1">Peptidase S1 domain-containing protein</fullName>
    </recommendedName>
</protein>
<proteinExistence type="predicted"/>
<accession>A0A6A4JZW2</accession>
<organism evidence="2 3">
    <name type="scientific">Apolygus lucorum</name>
    <name type="common">Small green plant bug</name>
    <name type="synonym">Lygocoris lucorum</name>
    <dbReference type="NCBI Taxonomy" id="248454"/>
    <lineage>
        <taxon>Eukaryota</taxon>
        <taxon>Metazoa</taxon>
        <taxon>Ecdysozoa</taxon>
        <taxon>Arthropoda</taxon>
        <taxon>Hexapoda</taxon>
        <taxon>Insecta</taxon>
        <taxon>Pterygota</taxon>
        <taxon>Neoptera</taxon>
        <taxon>Paraneoptera</taxon>
        <taxon>Hemiptera</taxon>
        <taxon>Heteroptera</taxon>
        <taxon>Panheteroptera</taxon>
        <taxon>Cimicomorpha</taxon>
        <taxon>Miridae</taxon>
        <taxon>Mirini</taxon>
        <taxon>Apolygus</taxon>
    </lineage>
</organism>
<dbReference type="InterPro" id="IPR009003">
    <property type="entry name" value="Peptidase_S1_PA"/>
</dbReference>
<evidence type="ECO:0000313" key="2">
    <source>
        <dbReference type="EMBL" id="KAF6205396.1"/>
    </source>
</evidence>
<keyword evidence="3" id="KW-1185">Reference proteome</keyword>
<gene>
    <name evidence="2" type="ORF">GE061_019568</name>
</gene>
<evidence type="ECO:0000259" key="1">
    <source>
        <dbReference type="Pfam" id="PF00089"/>
    </source>
</evidence>
<dbReference type="InterPro" id="IPR043504">
    <property type="entry name" value="Peptidase_S1_PA_chymotrypsin"/>
</dbReference>
<name>A0A6A4JZW2_APOLU</name>
<dbReference type="SUPFAM" id="SSF50494">
    <property type="entry name" value="Trypsin-like serine proteases"/>
    <property type="match status" value="1"/>
</dbReference>
<evidence type="ECO:0000313" key="3">
    <source>
        <dbReference type="Proteomes" id="UP000466442"/>
    </source>
</evidence>